<dbReference type="RefSeq" id="WP_055147974.1">
    <property type="nucleotide sequence ID" value="NZ_CABJEY010000001.1"/>
</dbReference>
<dbReference type="EMBL" id="CZBX01000004">
    <property type="protein sequence ID" value="CUQ84782.1"/>
    <property type="molecule type" value="Genomic_DNA"/>
</dbReference>
<protein>
    <submittedName>
        <fullName evidence="10">Acyl-ACP thioesterase</fullName>
    </submittedName>
</protein>
<evidence type="ECO:0000259" key="8">
    <source>
        <dbReference type="Pfam" id="PF01643"/>
    </source>
</evidence>
<dbReference type="Pfam" id="PF01643">
    <property type="entry name" value="Acyl-ACP_TE"/>
    <property type="match status" value="1"/>
</dbReference>
<keyword evidence="7" id="KW-0275">Fatty acid biosynthesis</keyword>
<evidence type="ECO:0000256" key="4">
    <source>
        <dbReference type="ARBA" id="ARBA00022832"/>
    </source>
</evidence>
<name>A0A174YM92_9FIRM</name>
<evidence type="ECO:0000256" key="1">
    <source>
        <dbReference type="ARBA" id="ARBA00006500"/>
    </source>
</evidence>
<dbReference type="PANTHER" id="PTHR31727:SF6">
    <property type="entry name" value="OLEOYL-ACYL CARRIER PROTEIN THIOESTERASE 1, CHLOROPLASTIC"/>
    <property type="match status" value="1"/>
</dbReference>
<keyword evidence="4" id="KW-0276">Fatty acid metabolism</keyword>
<dbReference type="PANTHER" id="PTHR31727">
    <property type="entry name" value="OLEOYL-ACYL CARRIER PROTEIN THIOESTERASE 1, CHLOROPLASTIC"/>
    <property type="match status" value="1"/>
</dbReference>
<dbReference type="AlphaFoldDB" id="A0A174YM92"/>
<comment type="similarity">
    <text evidence="1">Belongs to the acyl-ACP thioesterase family.</text>
</comment>
<dbReference type="Pfam" id="PF20791">
    <property type="entry name" value="Acyl-ACP_TE_C"/>
    <property type="match status" value="1"/>
</dbReference>
<dbReference type="Gene3D" id="3.10.129.10">
    <property type="entry name" value="Hotdog Thioesterase"/>
    <property type="match status" value="1"/>
</dbReference>
<dbReference type="Proteomes" id="UP000078383">
    <property type="component" value="Unassembled WGS sequence"/>
</dbReference>
<dbReference type="GO" id="GO:0016297">
    <property type="term" value="F:fatty acyl-[ACP] hydrolase activity"/>
    <property type="evidence" value="ECO:0007669"/>
    <property type="project" value="InterPro"/>
</dbReference>
<accession>A0A174YM92</accession>
<evidence type="ECO:0000259" key="9">
    <source>
        <dbReference type="Pfam" id="PF20791"/>
    </source>
</evidence>
<feature type="domain" description="Acyl-ACP thioesterase-like C-terminal" evidence="9">
    <location>
        <begin position="150"/>
        <end position="205"/>
    </location>
</feature>
<dbReference type="OrthoDB" id="9801517at2"/>
<keyword evidence="3" id="KW-0378">Hydrolase</keyword>
<evidence type="ECO:0000256" key="3">
    <source>
        <dbReference type="ARBA" id="ARBA00022801"/>
    </source>
</evidence>
<evidence type="ECO:0000256" key="5">
    <source>
        <dbReference type="ARBA" id="ARBA00022946"/>
    </source>
</evidence>
<evidence type="ECO:0000313" key="10">
    <source>
        <dbReference type="EMBL" id="CUQ84782.1"/>
    </source>
</evidence>
<dbReference type="InterPro" id="IPR045023">
    <property type="entry name" value="FATA/B"/>
</dbReference>
<dbReference type="InterPro" id="IPR002864">
    <property type="entry name" value="Acyl-ACP_thioesterase_NHD"/>
</dbReference>
<evidence type="ECO:0000256" key="7">
    <source>
        <dbReference type="ARBA" id="ARBA00023160"/>
    </source>
</evidence>
<evidence type="ECO:0000313" key="11">
    <source>
        <dbReference type="Proteomes" id="UP000078383"/>
    </source>
</evidence>
<organism evidence="10 11">
    <name type="scientific">[Ruminococcus] torques</name>
    <dbReference type="NCBI Taxonomy" id="33039"/>
    <lineage>
        <taxon>Bacteria</taxon>
        <taxon>Bacillati</taxon>
        <taxon>Bacillota</taxon>
        <taxon>Clostridia</taxon>
        <taxon>Lachnospirales</taxon>
        <taxon>Lachnospiraceae</taxon>
        <taxon>Mediterraneibacter</taxon>
    </lineage>
</organism>
<dbReference type="CDD" id="cd00586">
    <property type="entry name" value="4HBT"/>
    <property type="match status" value="1"/>
</dbReference>
<keyword evidence="6" id="KW-0443">Lipid metabolism</keyword>
<dbReference type="SUPFAM" id="SSF54637">
    <property type="entry name" value="Thioesterase/thiol ester dehydrase-isomerase"/>
    <property type="match status" value="2"/>
</dbReference>
<evidence type="ECO:0000256" key="6">
    <source>
        <dbReference type="ARBA" id="ARBA00023098"/>
    </source>
</evidence>
<proteinExistence type="inferred from homology"/>
<reference evidence="10 11" key="1">
    <citation type="submission" date="2015-09" db="EMBL/GenBank/DDBJ databases">
        <authorList>
            <consortium name="Pathogen Informatics"/>
        </authorList>
    </citation>
    <scope>NUCLEOTIDE SEQUENCE [LARGE SCALE GENOMIC DNA]</scope>
    <source>
        <strain evidence="10 11">2789STDY5834889</strain>
    </source>
</reference>
<keyword evidence="5" id="KW-0809">Transit peptide</keyword>
<dbReference type="GO" id="GO:0000036">
    <property type="term" value="F:acyl carrier activity"/>
    <property type="evidence" value="ECO:0007669"/>
    <property type="project" value="TreeGrafter"/>
</dbReference>
<keyword evidence="2" id="KW-0444">Lipid biosynthesis</keyword>
<dbReference type="InterPro" id="IPR049427">
    <property type="entry name" value="Acyl-ACP_TE_C"/>
</dbReference>
<dbReference type="GeneID" id="303259892"/>
<feature type="domain" description="Acyl-ACP thioesterase N-terminal hotdog" evidence="8">
    <location>
        <begin position="7"/>
        <end position="119"/>
    </location>
</feature>
<dbReference type="InterPro" id="IPR029069">
    <property type="entry name" value="HotDog_dom_sf"/>
</dbReference>
<evidence type="ECO:0000256" key="2">
    <source>
        <dbReference type="ARBA" id="ARBA00022516"/>
    </source>
</evidence>
<sequence length="236" mass="27382">MYEFDSRVRYSEVDHHGTMTVPALINYFQDCSTFQSEDLGIGTTVLKEEKRAWLLSYWQVILNRKPELGEKITIGTFATEFKGLFGNRNFYMKDADGKYLACANSVWAFIDTETGRPTRPQPKDVQLYGVEEPLDIPYEGRKIRLPEETDDLEAFPVRKYHIDTNEHVNNCQYVQMALEFLPDDLQIAQLRVEYKKAAVLGDMIYPKLSKEADRIVVELCDEQAKPYAVLEFKEEI</sequence>
<gene>
    <name evidence="10" type="ORF">ERS852502_01005</name>
</gene>